<dbReference type="EMBL" id="MWUE01000075">
    <property type="protein sequence ID" value="OQP28945.1"/>
    <property type="molecule type" value="Genomic_DNA"/>
</dbReference>
<dbReference type="Proteomes" id="UP000192769">
    <property type="component" value="Unassembled WGS sequence"/>
</dbReference>
<name>A0A1V9D5J8_9GAMM</name>
<dbReference type="AlphaFoldDB" id="A0A1V9D5J8"/>
<sequence length="190" mass="21833">MIMAAHKEVLSNKMYIFCEGAKTEPLYLSSYIEEFAKSKSKVIFIPPTRKNTPVQLVDEAIEKKNSRESVDGDVFWVVYDRESVTKYPRAKHKEAWDKAKKNGINVAISNVCFEFWVLLHFEEITQPYSSYLDLMSNSNLKERLKSVGIKDYDKGSDELYFKIRQGIGNARKRAERVNKSIEASSSNGSE</sequence>
<protein>
    <recommendedName>
        <fullName evidence="3">RloB domain-containing protein</fullName>
    </recommendedName>
</protein>
<evidence type="ECO:0000313" key="2">
    <source>
        <dbReference type="Proteomes" id="UP000192769"/>
    </source>
</evidence>
<organism evidence="1 2">
    <name type="scientific">Pantoea latae</name>
    <dbReference type="NCBI Taxonomy" id="1964541"/>
    <lineage>
        <taxon>Bacteria</taxon>
        <taxon>Pseudomonadati</taxon>
        <taxon>Pseudomonadota</taxon>
        <taxon>Gammaproteobacteria</taxon>
        <taxon>Enterobacterales</taxon>
        <taxon>Erwiniaceae</taxon>
        <taxon>Pantoea</taxon>
    </lineage>
</organism>
<accession>A0A1V9D5J8</accession>
<reference evidence="1 2" key="1">
    <citation type="submission" date="2017-02" db="EMBL/GenBank/DDBJ databases">
        <title>Whole genome shotgun sequence of Pantoea agglomerans strain AS1 isolated from a cycad, Zamia floridana in Central Florida, USA.</title>
        <authorList>
            <person name="Lata P."/>
            <person name="Govindarajan S."/>
            <person name="Qi F."/>
            <person name="Li J.-L."/>
            <person name="Maurya S.K."/>
            <person name="Sahoo M.K."/>
        </authorList>
    </citation>
    <scope>NUCLEOTIDE SEQUENCE [LARGE SCALE GENOMIC DNA]</scope>
    <source>
        <strain evidence="1 2">AS1</strain>
    </source>
</reference>
<gene>
    <name evidence="1" type="ORF">B2J69_23520</name>
</gene>
<feature type="non-terminal residue" evidence="1">
    <location>
        <position position="190"/>
    </location>
</feature>
<evidence type="ECO:0008006" key="3">
    <source>
        <dbReference type="Google" id="ProtNLM"/>
    </source>
</evidence>
<proteinExistence type="predicted"/>
<dbReference type="Pfam" id="PF13707">
    <property type="entry name" value="RloB"/>
    <property type="match status" value="1"/>
</dbReference>
<evidence type="ECO:0000313" key="1">
    <source>
        <dbReference type="EMBL" id="OQP28945.1"/>
    </source>
</evidence>
<keyword evidence="2" id="KW-1185">Reference proteome</keyword>
<comment type="caution">
    <text evidence="1">The sequence shown here is derived from an EMBL/GenBank/DDBJ whole genome shotgun (WGS) entry which is preliminary data.</text>
</comment>
<dbReference type="InterPro" id="IPR025591">
    <property type="entry name" value="RloB"/>
</dbReference>